<evidence type="ECO:0000313" key="2">
    <source>
        <dbReference type="EMBL" id="CAK9033091.1"/>
    </source>
</evidence>
<sequence length="169" mass="18304">AFRVRLPRLARNLLGSYFPSAQKGLMAFMCGCCTDDQGQAVEAVGSAIDQLNDKPKVSTPAEPEEAKYGEPIGASPRNDREFEVVIEKSPGDPRIGLDISVVGGKVLKVWKVKEGLVNEWNKRQPEEMQVKSGDAVVAVNGKRGSADQLLEQVAKGMKVTILCSRGMFA</sequence>
<evidence type="ECO:0008006" key="4">
    <source>
        <dbReference type="Google" id="ProtNLM"/>
    </source>
</evidence>
<proteinExistence type="predicted"/>
<accession>A0ABP0L1Q5</accession>
<gene>
    <name evidence="2" type="ORF">SCF082_LOCUS20338</name>
</gene>
<reference evidence="2 3" key="1">
    <citation type="submission" date="2024-02" db="EMBL/GenBank/DDBJ databases">
        <authorList>
            <person name="Chen Y."/>
            <person name="Shah S."/>
            <person name="Dougan E. K."/>
            <person name="Thang M."/>
            <person name="Chan C."/>
        </authorList>
    </citation>
    <scope>NUCLEOTIDE SEQUENCE [LARGE SCALE GENOMIC DNA]</scope>
</reference>
<dbReference type="Proteomes" id="UP001642464">
    <property type="component" value="Unassembled WGS sequence"/>
</dbReference>
<feature type="non-terminal residue" evidence="2">
    <location>
        <position position="1"/>
    </location>
</feature>
<feature type="region of interest" description="Disordered" evidence="1">
    <location>
        <begin position="53"/>
        <end position="76"/>
    </location>
</feature>
<organism evidence="2 3">
    <name type="scientific">Durusdinium trenchii</name>
    <dbReference type="NCBI Taxonomy" id="1381693"/>
    <lineage>
        <taxon>Eukaryota</taxon>
        <taxon>Sar</taxon>
        <taxon>Alveolata</taxon>
        <taxon>Dinophyceae</taxon>
        <taxon>Suessiales</taxon>
        <taxon>Symbiodiniaceae</taxon>
        <taxon>Durusdinium</taxon>
    </lineage>
</organism>
<protein>
    <recommendedName>
        <fullName evidence="4">PDZ domain-containing protein</fullName>
    </recommendedName>
</protein>
<evidence type="ECO:0000256" key="1">
    <source>
        <dbReference type="SAM" id="MobiDB-lite"/>
    </source>
</evidence>
<evidence type="ECO:0000313" key="3">
    <source>
        <dbReference type="Proteomes" id="UP001642464"/>
    </source>
</evidence>
<comment type="caution">
    <text evidence="2">The sequence shown here is derived from an EMBL/GenBank/DDBJ whole genome shotgun (WGS) entry which is preliminary data.</text>
</comment>
<dbReference type="EMBL" id="CAXAMM010014169">
    <property type="protein sequence ID" value="CAK9033091.1"/>
    <property type="molecule type" value="Genomic_DNA"/>
</dbReference>
<keyword evidence="3" id="KW-1185">Reference proteome</keyword>
<name>A0ABP0L1Q5_9DINO</name>